<feature type="transmembrane region" description="Helical" evidence="8">
    <location>
        <begin position="116"/>
        <end position="134"/>
    </location>
</feature>
<dbReference type="RefSeq" id="WP_091191200.1">
    <property type="nucleotide sequence ID" value="NZ_FOVE01000003.1"/>
</dbReference>
<dbReference type="FunFam" id="1.10.3470.10:FF:000001">
    <property type="entry name" value="Vitamin B12 ABC transporter permease BtuC"/>
    <property type="match status" value="1"/>
</dbReference>
<feature type="transmembrane region" description="Helical" evidence="8">
    <location>
        <begin position="307"/>
        <end position="324"/>
    </location>
</feature>
<dbReference type="GO" id="GO:0033214">
    <property type="term" value="P:siderophore-iron import into cell"/>
    <property type="evidence" value="ECO:0007669"/>
    <property type="project" value="TreeGrafter"/>
</dbReference>
<keyword evidence="5 8" id="KW-0812">Transmembrane</keyword>
<evidence type="ECO:0000256" key="4">
    <source>
        <dbReference type="ARBA" id="ARBA00022475"/>
    </source>
</evidence>
<dbReference type="GO" id="GO:0005886">
    <property type="term" value="C:plasma membrane"/>
    <property type="evidence" value="ECO:0007669"/>
    <property type="project" value="UniProtKB-SubCell"/>
</dbReference>
<feature type="transmembrane region" description="Helical" evidence="8">
    <location>
        <begin position="276"/>
        <end position="295"/>
    </location>
</feature>
<dbReference type="PANTHER" id="PTHR30472:SF25">
    <property type="entry name" value="ABC TRANSPORTER PERMEASE PROTEIN MJ0876-RELATED"/>
    <property type="match status" value="1"/>
</dbReference>
<evidence type="ECO:0000256" key="7">
    <source>
        <dbReference type="ARBA" id="ARBA00023136"/>
    </source>
</evidence>
<evidence type="ECO:0000256" key="8">
    <source>
        <dbReference type="SAM" id="Phobius"/>
    </source>
</evidence>
<evidence type="ECO:0000256" key="1">
    <source>
        <dbReference type="ARBA" id="ARBA00004651"/>
    </source>
</evidence>
<dbReference type="SUPFAM" id="SSF81345">
    <property type="entry name" value="ABC transporter involved in vitamin B12 uptake, BtuC"/>
    <property type="match status" value="1"/>
</dbReference>
<evidence type="ECO:0000256" key="3">
    <source>
        <dbReference type="ARBA" id="ARBA00022448"/>
    </source>
</evidence>
<name>A0A1I4WFB9_9NEIS</name>
<dbReference type="Pfam" id="PF01032">
    <property type="entry name" value="FecCD"/>
    <property type="match status" value="1"/>
</dbReference>
<dbReference type="Proteomes" id="UP000242869">
    <property type="component" value="Unassembled WGS sequence"/>
</dbReference>
<keyword evidence="4" id="KW-1003">Cell membrane</keyword>
<comment type="similarity">
    <text evidence="2">Belongs to the binding-protein-dependent transport system permease family. FecCD subfamily.</text>
</comment>
<evidence type="ECO:0000313" key="9">
    <source>
        <dbReference type="EMBL" id="SFN12534.1"/>
    </source>
</evidence>
<dbReference type="InterPro" id="IPR000522">
    <property type="entry name" value="ABC_transptr_permease_BtuC"/>
</dbReference>
<dbReference type="STRING" id="83765.SAMN05660284_00593"/>
<keyword evidence="7 8" id="KW-0472">Membrane</keyword>
<keyword evidence="6 8" id="KW-1133">Transmembrane helix</keyword>
<organism evidence="9 10">
    <name type="scientific">Formivibrio citricus</name>
    <dbReference type="NCBI Taxonomy" id="83765"/>
    <lineage>
        <taxon>Bacteria</taxon>
        <taxon>Pseudomonadati</taxon>
        <taxon>Pseudomonadota</taxon>
        <taxon>Betaproteobacteria</taxon>
        <taxon>Neisseriales</taxon>
        <taxon>Chitinibacteraceae</taxon>
        <taxon>Formivibrio</taxon>
    </lineage>
</organism>
<dbReference type="GO" id="GO:0022857">
    <property type="term" value="F:transmembrane transporter activity"/>
    <property type="evidence" value="ECO:0007669"/>
    <property type="project" value="InterPro"/>
</dbReference>
<dbReference type="EMBL" id="FOVE01000003">
    <property type="protein sequence ID" value="SFN12534.1"/>
    <property type="molecule type" value="Genomic_DNA"/>
</dbReference>
<sequence length="329" mass="34426">MSLLAASRRPWALATLLLLLASCGIASLFSGAIDIPPRVLLMYNLGPEDALWRQILLDLRLPRILLAALGGGALALAGAAMQALFRNPLAEPGLTGVVSGAALGATLAFASGLALWLVWPAAFAGALAIASLAWTLGRRHAGSAGLLLAGIALNALCASLIGLVFAFASDPLLRDLTFWSMGSLAAAEWTTLTWFAPLVLVAAALIGREWRGLNALLLGEREALHLGFRVSALKRRLFVLTALLVAPLTALCGAIGFVGLIAPHLARMLIGAHHRWLLPTAFCCGALLLVLADWLARTALPPAELPVGLVTSLLGGPFFLWLLAREGKS</sequence>
<feature type="transmembrane region" description="Helical" evidence="8">
    <location>
        <begin position="189"/>
        <end position="207"/>
    </location>
</feature>
<feature type="transmembrane region" description="Helical" evidence="8">
    <location>
        <begin position="146"/>
        <end position="169"/>
    </location>
</feature>
<dbReference type="OrthoDB" id="9782305at2"/>
<protein>
    <submittedName>
        <fullName evidence="9">Iron complex transport system permease protein</fullName>
    </submittedName>
</protein>
<keyword evidence="10" id="KW-1185">Reference proteome</keyword>
<evidence type="ECO:0000313" key="10">
    <source>
        <dbReference type="Proteomes" id="UP000242869"/>
    </source>
</evidence>
<comment type="subcellular location">
    <subcellularLocation>
        <location evidence="1">Cell membrane</location>
        <topology evidence="1">Multi-pass membrane protein</topology>
    </subcellularLocation>
</comment>
<keyword evidence="3" id="KW-0813">Transport</keyword>
<evidence type="ECO:0000256" key="5">
    <source>
        <dbReference type="ARBA" id="ARBA00022692"/>
    </source>
</evidence>
<accession>A0A1I4WFB9</accession>
<evidence type="ECO:0000256" key="2">
    <source>
        <dbReference type="ARBA" id="ARBA00007935"/>
    </source>
</evidence>
<evidence type="ECO:0000256" key="6">
    <source>
        <dbReference type="ARBA" id="ARBA00022989"/>
    </source>
</evidence>
<dbReference type="InterPro" id="IPR037294">
    <property type="entry name" value="ABC_BtuC-like"/>
</dbReference>
<dbReference type="AlphaFoldDB" id="A0A1I4WFB9"/>
<proteinExistence type="inferred from homology"/>
<reference evidence="10" key="1">
    <citation type="submission" date="2016-10" db="EMBL/GenBank/DDBJ databases">
        <authorList>
            <person name="Varghese N."/>
            <person name="Submissions S."/>
        </authorList>
    </citation>
    <scope>NUCLEOTIDE SEQUENCE [LARGE SCALE GENOMIC DNA]</scope>
    <source>
        <strain evidence="10">DSM 6150</strain>
    </source>
</reference>
<dbReference type="CDD" id="cd06550">
    <property type="entry name" value="TM_ABC_iron-siderophores_like"/>
    <property type="match status" value="1"/>
</dbReference>
<dbReference type="PANTHER" id="PTHR30472">
    <property type="entry name" value="FERRIC ENTEROBACTIN TRANSPORT SYSTEM PERMEASE PROTEIN"/>
    <property type="match status" value="1"/>
</dbReference>
<feature type="transmembrane region" description="Helical" evidence="8">
    <location>
        <begin position="237"/>
        <end position="264"/>
    </location>
</feature>
<gene>
    <name evidence="9" type="ORF">SAMN05660284_00593</name>
</gene>
<dbReference type="Gene3D" id="1.10.3470.10">
    <property type="entry name" value="ABC transporter involved in vitamin B12 uptake, BtuC"/>
    <property type="match status" value="1"/>
</dbReference>
<feature type="transmembrane region" description="Helical" evidence="8">
    <location>
        <begin position="64"/>
        <end position="85"/>
    </location>
</feature>